<dbReference type="EMBL" id="DS547107">
    <property type="protein sequence ID" value="EDR06861.1"/>
    <property type="molecule type" value="Genomic_DNA"/>
</dbReference>
<organism evidence="2">
    <name type="scientific">Laccaria bicolor (strain S238N-H82 / ATCC MYA-4686)</name>
    <name type="common">Bicoloured deceiver</name>
    <name type="synonym">Laccaria laccata var. bicolor</name>
    <dbReference type="NCBI Taxonomy" id="486041"/>
    <lineage>
        <taxon>Eukaryota</taxon>
        <taxon>Fungi</taxon>
        <taxon>Dikarya</taxon>
        <taxon>Basidiomycota</taxon>
        <taxon>Agaricomycotina</taxon>
        <taxon>Agaricomycetes</taxon>
        <taxon>Agaricomycetidae</taxon>
        <taxon>Agaricales</taxon>
        <taxon>Agaricineae</taxon>
        <taxon>Hydnangiaceae</taxon>
        <taxon>Laccaria</taxon>
    </lineage>
</organism>
<gene>
    <name evidence="1" type="ORF">LACBIDRAFT_299810</name>
</gene>
<dbReference type="HOGENOM" id="CLU_189325_0_0_1"/>
<dbReference type="RefSeq" id="XP_001882708.1">
    <property type="nucleotide sequence ID" value="XM_001882673.1"/>
</dbReference>
<dbReference type="Proteomes" id="UP000001194">
    <property type="component" value="Unassembled WGS sequence"/>
</dbReference>
<dbReference type="InParanoid" id="B0DFH0"/>
<evidence type="ECO:0000313" key="2">
    <source>
        <dbReference type="Proteomes" id="UP000001194"/>
    </source>
</evidence>
<dbReference type="AlphaFoldDB" id="B0DFH0"/>
<dbReference type="OrthoDB" id="3044727at2759"/>
<keyword evidence="2" id="KW-1185">Reference proteome</keyword>
<dbReference type="GeneID" id="6078121"/>
<name>B0DFH0_LACBS</name>
<evidence type="ECO:0000313" key="1">
    <source>
        <dbReference type="EMBL" id="EDR06861.1"/>
    </source>
</evidence>
<proteinExistence type="predicted"/>
<accession>B0DFH0</accession>
<reference evidence="1 2" key="1">
    <citation type="journal article" date="2008" name="Nature">
        <title>The genome of Laccaria bicolor provides insights into mycorrhizal symbiosis.</title>
        <authorList>
            <person name="Martin F."/>
            <person name="Aerts A."/>
            <person name="Ahren D."/>
            <person name="Brun A."/>
            <person name="Danchin E.G.J."/>
            <person name="Duchaussoy F."/>
            <person name="Gibon J."/>
            <person name="Kohler A."/>
            <person name="Lindquist E."/>
            <person name="Pereda V."/>
            <person name="Salamov A."/>
            <person name="Shapiro H.J."/>
            <person name="Wuyts J."/>
            <person name="Blaudez D."/>
            <person name="Buee M."/>
            <person name="Brokstein P."/>
            <person name="Canbaeck B."/>
            <person name="Cohen D."/>
            <person name="Courty P.E."/>
            <person name="Coutinho P.M."/>
            <person name="Delaruelle C."/>
            <person name="Detter J.C."/>
            <person name="Deveau A."/>
            <person name="DiFazio S."/>
            <person name="Duplessis S."/>
            <person name="Fraissinet-Tachet L."/>
            <person name="Lucic E."/>
            <person name="Frey-Klett P."/>
            <person name="Fourrey C."/>
            <person name="Feussner I."/>
            <person name="Gay G."/>
            <person name="Grimwood J."/>
            <person name="Hoegger P.J."/>
            <person name="Jain P."/>
            <person name="Kilaru S."/>
            <person name="Labbe J."/>
            <person name="Lin Y.C."/>
            <person name="Legue V."/>
            <person name="Le Tacon F."/>
            <person name="Marmeisse R."/>
            <person name="Melayah D."/>
            <person name="Montanini B."/>
            <person name="Muratet M."/>
            <person name="Nehls U."/>
            <person name="Niculita-Hirzel H."/>
            <person name="Oudot-Le Secq M.P."/>
            <person name="Peter M."/>
            <person name="Quesneville H."/>
            <person name="Rajashekar B."/>
            <person name="Reich M."/>
            <person name="Rouhier N."/>
            <person name="Schmutz J."/>
            <person name="Yin T."/>
            <person name="Chalot M."/>
            <person name="Henrissat B."/>
            <person name="Kuees U."/>
            <person name="Lucas S."/>
            <person name="Van de Peer Y."/>
            <person name="Podila G.K."/>
            <person name="Polle A."/>
            <person name="Pukkila P.J."/>
            <person name="Richardson P.M."/>
            <person name="Rouze P."/>
            <person name="Sanders I.R."/>
            <person name="Stajich J.E."/>
            <person name="Tunlid A."/>
            <person name="Tuskan G."/>
            <person name="Grigoriev I.V."/>
        </authorList>
    </citation>
    <scope>NUCLEOTIDE SEQUENCE [LARGE SCALE GENOMIC DNA]</scope>
    <source>
        <strain evidence="2">S238N-H82 / ATCC MYA-4686</strain>
    </source>
</reference>
<dbReference type="KEGG" id="lbc:LACBIDRAFT_299810"/>
<sequence length="89" mass="9402">MEPPKGGNCRTQCRLTFKTTSSAHSLPRSEQPPSKMQFTLITSLLVACMTVLVSSSPIPVAVAVAEAEVRGVDVSDEAIARGCSVFGCF</sequence>
<protein>
    <submittedName>
        <fullName evidence="1">Predicted protein</fullName>
    </submittedName>
</protein>